<evidence type="ECO:0000313" key="2">
    <source>
        <dbReference type="EMBL" id="KAJ7321010.1"/>
    </source>
</evidence>
<dbReference type="EMBL" id="JARIHO010000052">
    <property type="protein sequence ID" value="KAJ7321010.1"/>
    <property type="molecule type" value="Genomic_DNA"/>
</dbReference>
<name>A0AAD6ZGB3_9AGAR</name>
<feature type="compositionally biased region" description="Basic and acidic residues" evidence="1">
    <location>
        <begin position="82"/>
        <end position="91"/>
    </location>
</feature>
<reference evidence="2" key="1">
    <citation type="submission" date="2023-03" db="EMBL/GenBank/DDBJ databases">
        <title>Massive genome expansion in bonnet fungi (Mycena s.s.) driven by repeated elements and novel gene families across ecological guilds.</title>
        <authorList>
            <consortium name="Lawrence Berkeley National Laboratory"/>
            <person name="Harder C.B."/>
            <person name="Miyauchi S."/>
            <person name="Viragh M."/>
            <person name="Kuo A."/>
            <person name="Thoen E."/>
            <person name="Andreopoulos B."/>
            <person name="Lu D."/>
            <person name="Skrede I."/>
            <person name="Drula E."/>
            <person name="Henrissat B."/>
            <person name="Morin E."/>
            <person name="Kohler A."/>
            <person name="Barry K."/>
            <person name="LaButti K."/>
            <person name="Morin E."/>
            <person name="Salamov A."/>
            <person name="Lipzen A."/>
            <person name="Mereny Z."/>
            <person name="Hegedus B."/>
            <person name="Baldrian P."/>
            <person name="Stursova M."/>
            <person name="Weitz H."/>
            <person name="Taylor A."/>
            <person name="Grigoriev I.V."/>
            <person name="Nagy L.G."/>
            <person name="Martin F."/>
            <person name="Kauserud H."/>
        </authorList>
    </citation>
    <scope>NUCLEOTIDE SEQUENCE</scope>
    <source>
        <strain evidence="2">CBHHK002</strain>
    </source>
</reference>
<dbReference type="Proteomes" id="UP001218218">
    <property type="component" value="Unassembled WGS sequence"/>
</dbReference>
<organism evidence="2 3">
    <name type="scientific">Mycena albidolilacea</name>
    <dbReference type="NCBI Taxonomy" id="1033008"/>
    <lineage>
        <taxon>Eukaryota</taxon>
        <taxon>Fungi</taxon>
        <taxon>Dikarya</taxon>
        <taxon>Basidiomycota</taxon>
        <taxon>Agaricomycotina</taxon>
        <taxon>Agaricomycetes</taxon>
        <taxon>Agaricomycetidae</taxon>
        <taxon>Agaricales</taxon>
        <taxon>Marasmiineae</taxon>
        <taxon>Mycenaceae</taxon>
        <taxon>Mycena</taxon>
    </lineage>
</organism>
<proteinExistence type="predicted"/>
<evidence type="ECO:0000313" key="3">
    <source>
        <dbReference type="Proteomes" id="UP001218218"/>
    </source>
</evidence>
<gene>
    <name evidence="2" type="ORF">DFH08DRAFT_671327</name>
</gene>
<feature type="non-terminal residue" evidence="2">
    <location>
        <position position="180"/>
    </location>
</feature>
<dbReference type="AlphaFoldDB" id="A0AAD6ZGB3"/>
<accession>A0AAD6ZGB3</accession>
<comment type="caution">
    <text evidence="2">The sequence shown here is derived from an EMBL/GenBank/DDBJ whole genome shotgun (WGS) entry which is preliminary data.</text>
</comment>
<sequence>ENMAAAVWDTVQNFGIAGRITAFVVDNATNNDTMVEAFERRCHEKDIPFLCRDARMRCMPHTIHLSALKLLEAIGMLTKEETKKSKSRDTVYQDAATESLSDECENGAAQMDDGEPEPERTPPTSGVRLAIFKLRKIVRHVRSSPQRRKTWKKRKTSATGTRVLDLDKEQVLMLILDVKT</sequence>
<protein>
    <submittedName>
        <fullName evidence="2">Uncharacterized protein</fullName>
    </submittedName>
</protein>
<feature type="non-terminal residue" evidence="2">
    <location>
        <position position="1"/>
    </location>
</feature>
<keyword evidence="3" id="KW-1185">Reference proteome</keyword>
<evidence type="ECO:0000256" key="1">
    <source>
        <dbReference type="SAM" id="MobiDB-lite"/>
    </source>
</evidence>
<feature type="region of interest" description="Disordered" evidence="1">
    <location>
        <begin position="82"/>
        <end position="124"/>
    </location>
</feature>